<evidence type="ECO:0000256" key="20">
    <source>
        <dbReference type="ARBA" id="ARBA00093210"/>
    </source>
</evidence>
<comment type="catalytic activity">
    <reaction evidence="10">
        <text>3,3'-diiodo-L-thyronine + iodide + A + H(+) = 3,3',5-triiodo-L-thyronine + AH2</text>
        <dbReference type="Rhea" id="RHEA:82571"/>
        <dbReference type="ChEBI" id="CHEBI:13193"/>
        <dbReference type="ChEBI" id="CHEBI:15378"/>
        <dbReference type="ChEBI" id="CHEBI:16382"/>
        <dbReference type="ChEBI" id="CHEBI:17499"/>
        <dbReference type="ChEBI" id="CHEBI:176514"/>
        <dbReference type="ChEBI" id="CHEBI:533015"/>
    </reaction>
    <physiologicalReaction direction="right-to-left" evidence="10">
        <dbReference type="Rhea" id="RHEA:82573"/>
    </physiologicalReaction>
</comment>
<dbReference type="InterPro" id="IPR036249">
    <property type="entry name" value="Thioredoxin-like_sf"/>
</dbReference>
<evidence type="ECO:0000313" key="27">
    <source>
        <dbReference type="Ensembl" id="ENSMUSP00000081007.5"/>
    </source>
</evidence>
<keyword evidence="8 26" id="KW-0560">Oxidoreductase</keyword>
<comment type="catalytic activity">
    <reaction evidence="25">
        <text>3-iodo-L-thyronine + iodide + A + H(+) = 3,5-diiodo-L-thyronine + AH2</text>
        <dbReference type="Rhea" id="RHEA:82895"/>
        <dbReference type="ChEBI" id="CHEBI:13193"/>
        <dbReference type="ChEBI" id="CHEBI:15378"/>
        <dbReference type="ChEBI" id="CHEBI:16382"/>
        <dbReference type="ChEBI" id="CHEBI:17499"/>
        <dbReference type="ChEBI" id="CHEBI:232626"/>
        <dbReference type="ChEBI" id="CHEBI:232627"/>
    </reaction>
    <physiologicalReaction direction="right-to-left" evidence="25">
        <dbReference type="Rhea" id="RHEA:82897"/>
    </physiologicalReaction>
</comment>
<dbReference type="GeneID" id="13370"/>
<evidence type="ECO:0000256" key="14">
    <source>
        <dbReference type="ARBA" id="ARBA00060456"/>
    </source>
</evidence>
<evidence type="ECO:0007829" key="30">
    <source>
        <dbReference type="ProteomicsDB" id="A0A0R4J110"/>
    </source>
</evidence>
<gene>
    <name evidence="27 28" type="primary">Dio1</name>
</gene>
<dbReference type="Gene3D" id="3.40.30.10">
    <property type="entry name" value="Glutaredoxin"/>
    <property type="match status" value="1"/>
</dbReference>
<evidence type="ECO:0000256" key="1">
    <source>
        <dbReference type="ARBA" id="ARBA00004643"/>
    </source>
</evidence>
<reference evidence="31" key="2">
    <citation type="journal article" date="2010" name="Cell">
        <title>A tissue-specific atlas of mouse protein phosphorylation and expression.</title>
        <authorList>
            <person name="Huttlin E.L."/>
            <person name="Jedrychowski M.P."/>
            <person name="Elias J.E."/>
            <person name="Goswami T."/>
            <person name="Rad R."/>
            <person name="Beausoleil S.A."/>
            <person name="Villen J."/>
            <person name="Haas W."/>
            <person name="Sowa M.E."/>
            <person name="Gygi S.P."/>
        </authorList>
    </citation>
    <scope>IDENTIFICATION BY MASS SPECTROMETRY [LARGE SCALE ANALYSIS]</scope>
</reference>
<evidence type="ECO:0000256" key="23">
    <source>
        <dbReference type="ARBA" id="ARBA00093236"/>
    </source>
</evidence>
<dbReference type="PROSITE" id="PS01205">
    <property type="entry name" value="T4_DEIODINASE"/>
    <property type="match status" value="1"/>
</dbReference>
<evidence type="ECO:0000256" key="12">
    <source>
        <dbReference type="ARBA" id="ARBA00052421"/>
    </source>
</evidence>
<dbReference type="GO" id="GO:0005789">
    <property type="term" value="C:endoplasmic reticulum membrane"/>
    <property type="evidence" value="ECO:0007669"/>
    <property type="project" value="UniProtKB-SubCell"/>
</dbReference>
<dbReference type="GO" id="GO:0042404">
    <property type="term" value="P:thyroid hormone catabolic process"/>
    <property type="evidence" value="ECO:0007669"/>
    <property type="project" value="Ensembl"/>
</dbReference>
<dbReference type="AlphaFoldDB" id="A0A0R4J110"/>
<keyword evidence="3 26" id="KW-0893">Thyroid hormones biosynthesis</keyword>
<dbReference type="ExpressionAtlas" id="A0A0R4J110">
    <property type="expression patterns" value="baseline and differential"/>
</dbReference>
<evidence type="ECO:0000256" key="16">
    <source>
        <dbReference type="ARBA" id="ARBA00093185"/>
    </source>
</evidence>
<organism evidence="27 29">
    <name type="scientific">Mus musculus</name>
    <name type="common">Mouse</name>
    <dbReference type="NCBI Taxonomy" id="10090"/>
    <lineage>
        <taxon>Eukaryota</taxon>
        <taxon>Metazoa</taxon>
        <taxon>Chordata</taxon>
        <taxon>Craniata</taxon>
        <taxon>Vertebrata</taxon>
        <taxon>Euteleostomi</taxon>
        <taxon>Mammalia</taxon>
        <taxon>Eutheria</taxon>
        <taxon>Euarchontoglires</taxon>
        <taxon>Glires</taxon>
        <taxon>Rodentia</taxon>
        <taxon>Myomorpha</taxon>
        <taxon>Muroidea</taxon>
        <taxon>Muridae</taxon>
        <taxon>Murinae</taxon>
        <taxon>Mus</taxon>
        <taxon>Mus</taxon>
    </lineage>
</organism>
<reference evidence="27 29" key="1">
    <citation type="journal article" date="2009" name="PLoS Biol.">
        <title>Lineage-specific biology revealed by a finished genome assembly of the mouse.</title>
        <authorList>
            <consortium name="Mouse Genome Sequencing Consortium"/>
            <person name="Church D.M."/>
            <person name="Goodstadt L."/>
            <person name="Hillier L.W."/>
            <person name="Zody M.C."/>
            <person name="Goldstein S."/>
            <person name="She X."/>
            <person name="Bult C.J."/>
            <person name="Agarwala R."/>
            <person name="Cherry J.L."/>
            <person name="DiCuccio M."/>
            <person name="Hlavina W."/>
            <person name="Kapustin Y."/>
            <person name="Meric P."/>
            <person name="Maglott D."/>
            <person name="Birtle Z."/>
            <person name="Marques A.C."/>
            <person name="Graves T."/>
            <person name="Zhou S."/>
            <person name="Teague B."/>
            <person name="Potamousis K."/>
            <person name="Churas C."/>
            <person name="Place M."/>
            <person name="Herschleb J."/>
            <person name="Runnheim R."/>
            <person name="Forrest D."/>
            <person name="Amos-Landgraf J."/>
            <person name="Schwartz D.C."/>
            <person name="Cheng Z."/>
            <person name="Lindblad-Toh K."/>
            <person name="Eichler E.E."/>
            <person name="Ponting C.P."/>
        </authorList>
    </citation>
    <scope>NUCLEOTIDE SEQUENCE [LARGE SCALE GENOMIC DNA]</scope>
    <source>
        <strain evidence="27 29">C57BL/6J</strain>
    </source>
</reference>
<dbReference type="InterPro" id="IPR000643">
    <property type="entry name" value="Iodothyronine_deiodinase"/>
</dbReference>
<evidence type="ECO:0000256" key="17">
    <source>
        <dbReference type="ARBA" id="ARBA00093186"/>
    </source>
</evidence>
<evidence type="ECO:0000256" key="2">
    <source>
        <dbReference type="ARBA" id="ARBA00010153"/>
    </source>
</evidence>
<dbReference type="GO" id="GO:0042446">
    <property type="term" value="P:hormone biosynthetic process"/>
    <property type="evidence" value="ECO:0007669"/>
    <property type="project" value="UniProtKB-KW"/>
</dbReference>
<dbReference type="Pfam" id="PF00837">
    <property type="entry name" value="T4_deiodinase"/>
    <property type="match status" value="1"/>
</dbReference>
<comment type="catalytic activity">
    <reaction evidence="23">
        <text>3,3'-diiodothyronamine + iodide + A + H(+) = 3,3',5'-triiodothyronamine + AH2</text>
        <dbReference type="Rhea" id="RHEA:83795"/>
        <dbReference type="ChEBI" id="CHEBI:13193"/>
        <dbReference type="ChEBI" id="CHEBI:15378"/>
        <dbReference type="ChEBI" id="CHEBI:16382"/>
        <dbReference type="ChEBI" id="CHEBI:17499"/>
        <dbReference type="ChEBI" id="CHEBI:233341"/>
        <dbReference type="ChEBI" id="CHEBI:233343"/>
    </reaction>
    <physiologicalReaction direction="right-to-left" evidence="23">
        <dbReference type="Rhea" id="RHEA:83797"/>
    </physiologicalReaction>
</comment>
<evidence type="ECO:0000256" key="11">
    <source>
        <dbReference type="ARBA" id="ARBA00051947"/>
    </source>
</evidence>
<dbReference type="GO" id="GO:0016323">
    <property type="term" value="C:basolateral plasma membrane"/>
    <property type="evidence" value="ECO:0007669"/>
    <property type="project" value="UniProtKB-SubCell"/>
</dbReference>
<evidence type="ECO:0000256" key="22">
    <source>
        <dbReference type="ARBA" id="ARBA00093219"/>
    </source>
</evidence>
<proteinExistence type="evidence at protein level"/>
<dbReference type="PANTHER" id="PTHR11781:SF22">
    <property type="entry name" value="TYPE I IODOTHYRONINE DEIODINASE"/>
    <property type="match status" value="1"/>
</dbReference>
<keyword evidence="9" id="KW-0472">Membrane</keyword>
<comment type="catalytic activity">
    <reaction evidence="20">
        <text>3'-iodothyronamine + iodide + A + H(+) = 3',5'-diiodothyronamine + AH2</text>
        <dbReference type="Rhea" id="RHEA:83803"/>
        <dbReference type="ChEBI" id="CHEBI:13193"/>
        <dbReference type="ChEBI" id="CHEBI:15378"/>
        <dbReference type="ChEBI" id="CHEBI:16382"/>
        <dbReference type="ChEBI" id="CHEBI:17499"/>
        <dbReference type="ChEBI" id="CHEBI:233339"/>
        <dbReference type="ChEBI" id="CHEBI:233342"/>
    </reaction>
    <physiologicalReaction direction="right-to-left" evidence="20">
        <dbReference type="Rhea" id="RHEA:83805"/>
    </physiologicalReaction>
</comment>
<dbReference type="PANTHER" id="PTHR11781">
    <property type="entry name" value="IODOTHYRONINE DEIODINASE"/>
    <property type="match status" value="1"/>
</dbReference>
<evidence type="ECO:0000256" key="15">
    <source>
        <dbReference type="ARBA" id="ARBA00066218"/>
    </source>
</evidence>
<evidence type="ECO:0000256" key="10">
    <source>
        <dbReference type="ARBA" id="ARBA00050376"/>
    </source>
</evidence>
<dbReference type="GO" id="GO:0004800">
    <property type="term" value="F:thyroxine 5'-deiodinase activity"/>
    <property type="evidence" value="ECO:0007669"/>
    <property type="project" value="Ensembl"/>
</dbReference>
<evidence type="ECO:0000256" key="5">
    <source>
        <dbReference type="ARBA" id="ARBA00022824"/>
    </source>
</evidence>
<dbReference type="PIRSF" id="PIRSF500144">
    <property type="entry name" value="IODI_III"/>
    <property type="match status" value="1"/>
</dbReference>
<reference evidence="27 29" key="3">
    <citation type="journal article" date="2011" name="PLoS Biol.">
        <title>Modernizing reference genome assemblies.</title>
        <authorList>
            <person name="Church D.M."/>
            <person name="Schneider V.A."/>
            <person name="Graves T."/>
            <person name="Auger K."/>
            <person name="Cunningham F."/>
            <person name="Bouk N."/>
            <person name="Chen H.C."/>
            <person name="Agarwala R."/>
            <person name="McLaren W.M."/>
            <person name="Ritchie G.R."/>
            <person name="Albracht D."/>
            <person name="Kremitzki M."/>
            <person name="Rock S."/>
            <person name="Kotkiewicz H."/>
            <person name="Kremitzki C."/>
            <person name="Wollam A."/>
            <person name="Trani L."/>
            <person name="Fulton L."/>
            <person name="Fulton R."/>
            <person name="Matthews L."/>
            <person name="Whitehead S."/>
            <person name="Chow W."/>
            <person name="Torrance J."/>
            <person name="Dunn M."/>
            <person name="Harden G."/>
            <person name="Threadgold G."/>
            <person name="Wood J."/>
            <person name="Collins J."/>
            <person name="Heath P."/>
            <person name="Griffiths G."/>
            <person name="Pelan S."/>
            <person name="Grafham D."/>
            <person name="Eichler E.E."/>
            <person name="Weinstock G."/>
            <person name="Mardis E.R."/>
            <person name="Wilson R.K."/>
            <person name="Howe K."/>
            <person name="Flicek P."/>
            <person name="Hubbard T."/>
        </authorList>
    </citation>
    <scope>NUCLEOTIDE SEQUENCE [LARGE SCALE GENOMIC DNA]</scope>
    <source>
        <strain evidence="27 29">C57BL/6J</strain>
    </source>
</reference>
<evidence type="ECO:0000256" key="3">
    <source>
        <dbReference type="ARBA" id="ARBA00022534"/>
    </source>
</evidence>
<comment type="catalytic activity">
    <reaction evidence="22">
        <text>3,3'-diiodo-L-thyronine sulfate + iodide + A + H(+) = 3,3',5'-triiodo-L-thyronine sulfate + AH2</text>
        <dbReference type="Rhea" id="RHEA:83831"/>
        <dbReference type="ChEBI" id="CHEBI:13193"/>
        <dbReference type="ChEBI" id="CHEBI:15378"/>
        <dbReference type="ChEBI" id="CHEBI:16382"/>
        <dbReference type="ChEBI" id="CHEBI:17499"/>
        <dbReference type="ChEBI" id="CHEBI:176513"/>
        <dbReference type="ChEBI" id="CHEBI:176515"/>
    </reaction>
    <physiologicalReaction direction="right-to-left" evidence="22">
        <dbReference type="Rhea" id="RHEA:83833"/>
    </physiologicalReaction>
</comment>
<comment type="similarity">
    <text evidence="2 26">Belongs to the iodothyronine deiodinase family.</text>
</comment>
<keyword evidence="29" id="KW-1185">Reference proteome</keyword>
<evidence type="ECO:0000256" key="24">
    <source>
        <dbReference type="ARBA" id="ARBA00093242"/>
    </source>
</evidence>
<dbReference type="MGI" id="MGI:94896">
    <property type="gene designation" value="Dio1"/>
</dbReference>
<comment type="function">
    <text evidence="26">Responsible for the deiodination of T4 (3,5,3',5'-tetraiodothyronine).</text>
</comment>
<keyword evidence="6 26" id="KW-0712">Selenocysteine</keyword>
<dbReference type="RefSeq" id="NP_031886.3">
    <property type="nucleotide sequence ID" value="NM_007860.4"/>
</dbReference>
<dbReference type="Proteomes" id="UP000000589">
    <property type="component" value="Chromosome 4"/>
</dbReference>
<evidence type="ECO:0000313" key="29">
    <source>
        <dbReference type="Proteomes" id="UP000000589"/>
    </source>
</evidence>
<evidence type="ECO:0000256" key="21">
    <source>
        <dbReference type="ARBA" id="ARBA00093211"/>
    </source>
</evidence>
<comment type="subunit">
    <text evidence="15">Predominantly monomer. Can form homodimers but homodimerization is not essential for enzyme activity.</text>
</comment>
<comment type="catalytic activity">
    <reaction evidence="21">
        <text>3,3'-diiodothyronamine + iodide + A + H(+) = 3,3',5-triiodothyronamine + AH2</text>
        <dbReference type="Rhea" id="RHEA:83811"/>
        <dbReference type="ChEBI" id="CHEBI:13193"/>
        <dbReference type="ChEBI" id="CHEBI:15378"/>
        <dbReference type="ChEBI" id="CHEBI:16382"/>
        <dbReference type="ChEBI" id="CHEBI:17499"/>
        <dbReference type="ChEBI" id="CHEBI:233341"/>
        <dbReference type="ChEBI" id="CHEBI:233426"/>
    </reaction>
    <physiologicalReaction direction="right-to-left" evidence="21">
        <dbReference type="Rhea" id="RHEA:83813"/>
    </physiologicalReaction>
</comment>
<keyword evidence="4" id="KW-0812">Transmembrane</keyword>
<sequence>MGLPQLWLWLKRLVIFLQVALEVAVGKVLMTLFPGRVKQSILAMGQKTGMARNPRFAPDNWVPTFFSIQYFWFVLKVRWQRLEDRAEFGGLAPNCTVVCLSGQKCNIWDFIQGSRPLVLNFGSCTCPSFLLKFDQFKRLVDDFASTADFLIIYIEEAHATDGWAFKNNVDIRQHRSLQERVRAARMLLARSPQCPVVVDTMQNQSSQLYAALPERLYVIQEGRICYKGKAGPWNYNPEEVRAVLEKLCTPPRHVPQL</sequence>
<comment type="catalytic activity">
    <reaction evidence="13">
        <text>3,3'-diiodo-L-thyronine + iodide + A + H(+) = 3,3',5'-triiodo-L-thyronine + AH2</text>
        <dbReference type="Rhea" id="RHEA:82575"/>
        <dbReference type="ChEBI" id="CHEBI:13193"/>
        <dbReference type="ChEBI" id="CHEBI:15378"/>
        <dbReference type="ChEBI" id="CHEBI:16382"/>
        <dbReference type="ChEBI" id="CHEBI:17499"/>
        <dbReference type="ChEBI" id="CHEBI:57261"/>
        <dbReference type="ChEBI" id="CHEBI:176514"/>
    </reaction>
    <physiologicalReaction direction="right-to-left" evidence="13">
        <dbReference type="Rhea" id="RHEA:82577"/>
    </physiologicalReaction>
</comment>
<evidence type="ECO:0000313" key="28">
    <source>
        <dbReference type="MGI" id="MGI:94896"/>
    </source>
</evidence>
<dbReference type="SUPFAM" id="SSF52833">
    <property type="entry name" value="Thioredoxin-like"/>
    <property type="match status" value="1"/>
</dbReference>
<reference evidence="27" key="4">
    <citation type="submission" date="2025-08" db="UniProtKB">
        <authorList>
            <consortium name="Ensembl"/>
        </authorList>
    </citation>
    <scope>IDENTIFICATION</scope>
    <source>
        <strain evidence="27">C57BL/6J</strain>
    </source>
</reference>
<dbReference type="GO" id="GO:0033798">
    <property type="term" value="F:thyroxine 5-deiodinase activity"/>
    <property type="evidence" value="ECO:0007669"/>
    <property type="project" value="UniProtKB-EC"/>
</dbReference>
<accession>A0A0R4J110</accession>
<evidence type="ECO:0000256" key="25">
    <source>
        <dbReference type="ARBA" id="ARBA00093269"/>
    </source>
</evidence>
<evidence type="ECO:0000256" key="18">
    <source>
        <dbReference type="ARBA" id="ARBA00093202"/>
    </source>
</evidence>
<evidence type="ECO:0000256" key="19">
    <source>
        <dbReference type="ARBA" id="ARBA00093206"/>
    </source>
</evidence>
<dbReference type="Antibodypedia" id="33120">
    <property type="antibodies" value="118 antibodies from 24 providers"/>
</dbReference>
<comment type="catalytic activity">
    <reaction evidence="19">
        <text>3,3'-diiodo-L-thyronine sulfate + iodide + A + H(+) = 3,3',5-triiodo-L-thyronine sulfate + AH2</text>
        <dbReference type="Rhea" id="RHEA:83751"/>
        <dbReference type="ChEBI" id="CHEBI:13193"/>
        <dbReference type="ChEBI" id="CHEBI:15378"/>
        <dbReference type="ChEBI" id="CHEBI:16382"/>
        <dbReference type="ChEBI" id="CHEBI:17499"/>
        <dbReference type="ChEBI" id="CHEBI:176511"/>
        <dbReference type="ChEBI" id="CHEBI:176515"/>
    </reaction>
    <physiologicalReaction direction="right-to-left" evidence="19">
        <dbReference type="Rhea" id="RHEA:83753"/>
    </physiologicalReaction>
</comment>
<dbReference type="SMR" id="A0A0R4J110"/>
<comment type="catalytic activity">
    <reaction evidence="18">
        <text>3,3',5'-triiodo-L-thyronine sulfate + iodide + A + H(+) = L-thyroxine sulfate + AH2</text>
        <dbReference type="Rhea" id="RHEA:83835"/>
        <dbReference type="ChEBI" id="CHEBI:13193"/>
        <dbReference type="ChEBI" id="CHEBI:15378"/>
        <dbReference type="ChEBI" id="CHEBI:16382"/>
        <dbReference type="ChEBI" id="CHEBI:17499"/>
        <dbReference type="ChEBI" id="CHEBI:176512"/>
        <dbReference type="ChEBI" id="CHEBI:176513"/>
    </reaction>
    <physiologicalReaction direction="right-to-left" evidence="18">
        <dbReference type="Rhea" id="RHEA:83837"/>
    </physiologicalReaction>
</comment>
<name>A0A0R4J110_MOUSE</name>
<evidence type="ECO:0000256" key="13">
    <source>
        <dbReference type="ARBA" id="ARBA00052767"/>
    </source>
</evidence>
<comment type="catalytic activity">
    <reaction evidence="17">
        <text>3-iodo-L-thyronine + iodide + A + H(+) = 3,3'-diiodo-L-thyronine + AH2</text>
        <dbReference type="Rhea" id="RHEA:83783"/>
        <dbReference type="ChEBI" id="CHEBI:13193"/>
        <dbReference type="ChEBI" id="CHEBI:15378"/>
        <dbReference type="ChEBI" id="CHEBI:16382"/>
        <dbReference type="ChEBI" id="CHEBI:17499"/>
        <dbReference type="ChEBI" id="CHEBI:176514"/>
        <dbReference type="ChEBI" id="CHEBI:232627"/>
    </reaction>
    <physiologicalReaction direction="right-to-left" evidence="17">
        <dbReference type="Rhea" id="RHEA:83785"/>
    </physiologicalReaction>
</comment>
<dbReference type="InterPro" id="IPR027252">
    <property type="entry name" value="Iodothyronine_deiodinase_I/III"/>
</dbReference>
<dbReference type="ProteomicsDB" id="359681"/>
<evidence type="ECO:0000256" key="4">
    <source>
        <dbReference type="ARBA" id="ARBA00022692"/>
    </source>
</evidence>
<evidence type="ECO:0000256" key="7">
    <source>
        <dbReference type="ARBA" id="ARBA00022989"/>
    </source>
</evidence>
<comment type="catalytic activity">
    <reaction evidence="24">
        <text>3-iodothyronamine + iodide + A + H(+) = 3,3'-diiodothyronamine + AH2</text>
        <dbReference type="Rhea" id="RHEA:83827"/>
        <dbReference type="ChEBI" id="CHEBI:13193"/>
        <dbReference type="ChEBI" id="CHEBI:15378"/>
        <dbReference type="ChEBI" id="CHEBI:16382"/>
        <dbReference type="ChEBI" id="CHEBI:17499"/>
        <dbReference type="ChEBI" id="CHEBI:231647"/>
        <dbReference type="ChEBI" id="CHEBI:233341"/>
    </reaction>
    <physiologicalReaction direction="right-to-left" evidence="24">
        <dbReference type="Rhea" id="RHEA:83829"/>
    </physiologicalReaction>
</comment>
<comment type="catalytic activity">
    <reaction evidence="16">
        <text>3-iodothyronamine + iodide + A + H(+) = 3,5-diiodothyronamine + AH2</text>
        <dbReference type="Rhea" id="RHEA:83823"/>
        <dbReference type="ChEBI" id="CHEBI:13193"/>
        <dbReference type="ChEBI" id="CHEBI:15378"/>
        <dbReference type="ChEBI" id="CHEBI:16382"/>
        <dbReference type="ChEBI" id="CHEBI:17499"/>
        <dbReference type="ChEBI" id="CHEBI:231647"/>
        <dbReference type="ChEBI" id="CHEBI:233340"/>
    </reaction>
    <physiologicalReaction direction="right-to-left" evidence="16">
        <dbReference type="Rhea" id="RHEA:83825"/>
    </physiologicalReaction>
</comment>
<keyword evidence="5" id="KW-0256">Endoplasmic reticulum</keyword>
<dbReference type="Ensembl" id="ENSMUST00000082426.11">
    <property type="protein sequence ID" value="ENSMUSP00000081007.5"/>
    <property type="gene ID" value="ENSMUSG00000034785.16"/>
</dbReference>
<comment type="catalytic activity">
    <reaction evidence="12">
        <text>3'-iodo-L-thyronine + iodide + A + H(+) = 3',5'-diiodo-L-thyronine + AH2</text>
        <dbReference type="Rhea" id="RHEA:82899"/>
        <dbReference type="ChEBI" id="CHEBI:13193"/>
        <dbReference type="ChEBI" id="CHEBI:15378"/>
        <dbReference type="ChEBI" id="CHEBI:16382"/>
        <dbReference type="ChEBI" id="CHEBI:17499"/>
        <dbReference type="ChEBI" id="CHEBI:195762"/>
        <dbReference type="ChEBI" id="CHEBI:232695"/>
    </reaction>
    <physiologicalReaction direction="right-to-left" evidence="12">
        <dbReference type="Rhea" id="RHEA:82901"/>
    </physiologicalReaction>
</comment>
<comment type="catalytic activity">
    <reaction evidence="11">
        <text>3,3',5'-triiodo-L-thyronine + iodide + A + H(+) = L-thyroxine + AH2</text>
        <dbReference type="Rhea" id="RHEA:18897"/>
        <dbReference type="ChEBI" id="CHEBI:13193"/>
        <dbReference type="ChEBI" id="CHEBI:15378"/>
        <dbReference type="ChEBI" id="CHEBI:16382"/>
        <dbReference type="ChEBI" id="CHEBI:17499"/>
        <dbReference type="ChEBI" id="CHEBI:57261"/>
        <dbReference type="ChEBI" id="CHEBI:58448"/>
        <dbReference type="EC" id="1.21.99.3"/>
    </reaction>
    <physiologicalReaction direction="right-to-left" evidence="11">
        <dbReference type="Rhea" id="RHEA:18899"/>
    </physiologicalReaction>
</comment>
<dbReference type="AGR" id="MGI:94896"/>
<protein>
    <recommendedName>
        <fullName evidence="26">Iodothyronine deiodinase</fullName>
    </recommendedName>
</protein>
<dbReference type="InterPro" id="IPR008261">
    <property type="entry name" value="Iodothyronine_deiodinase_AS"/>
</dbReference>
<keyword evidence="30" id="KW-1267">Proteomics identification</keyword>
<evidence type="ECO:0000256" key="6">
    <source>
        <dbReference type="ARBA" id="ARBA00022933"/>
    </source>
</evidence>
<dbReference type="PIRSF" id="PIRSF001330">
    <property type="entry name" value="IOD"/>
    <property type="match status" value="1"/>
</dbReference>
<dbReference type="GeneTree" id="ENSGT00940000154482"/>
<evidence type="ECO:0000256" key="26">
    <source>
        <dbReference type="RuleBase" id="RU000676"/>
    </source>
</evidence>
<dbReference type="VEuPathDB" id="HostDB:ENSMUSG00000034785"/>
<evidence type="ECO:0007829" key="31">
    <source>
        <dbReference type="PubMed" id="21183079"/>
    </source>
</evidence>
<keyword evidence="7" id="KW-1133">Transmembrane helix</keyword>
<evidence type="ECO:0000256" key="8">
    <source>
        <dbReference type="ARBA" id="ARBA00023002"/>
    </source>
</evidence>
<comment type="subcellular location">
    <subcellularLocation>
        <location evidence="14">Basolateral cell membrane</location>
        <topology evidence="14">Single-pass type III membrane protein</topology>
    </subcellularLocation>
    <subcellularLocation>
        <location evidence="1">Endoplasmic reticulum membrane</location>
        <topology evidence="1">Single-pass type III membrane protein</topology>
    </subcellularLocation>
</comment>
<dbReference type="GO" id="GO:0006520">
    <property type="term" value="P:amino acid metabolic process"/>
    <property type="evidence" value="ECO:0007669"/>
    <property type="project" value="Ensembl"/>
</dbReference>
<evidence type="ECO:0000256" key="9">
    <source>
        <dbReference type="ARBA" id="ARBA00023136"/>
    </source>
</evidence>
<dbReference type="Bgee" id="ENSMUSG00000034785">
    <property type="expression patterns" value="Expressed in left lobe of liver and 50 other cell types or tissues"/>
</dbReference>
<reference evidence="27" key="5">
    <citation type="submission" date="2025-09" db="UniProtKB">
        <authorList>
            <consortium name="Ensembl"/>
        </authorList>
    </citation>
    <scope>IDENTIFICATION</scope>
    <source>
        <strain evidence="27">C57BL/6J</strain>
    </source>
</reference>